<evidence type="ECO:0000256" key="2">
    <source>
        <dbReference type="ARBA" id="ARBA00022723"/>
    </source>
</evidence>
<evidence type="ECO:0000256" key="5">
    <source>
        <dbReference type="RuleBase" id="RU361277"/>
    </source>
</evidence>
<dbReference type="Gene3D" id="3.90.180.10">
    <property type="entry name" value="Medium-chain alcohol dehydrogenases, catalytic domain"/>
    <property type="match status" value="1"/>
</dbReference>
<evidence type="ECO:0000256" key="3">
    <source>
        <dbReference type="ARBA" id="ARBA00022833"/>
    </source>
</evidence>
<dbReference type="SUPFAM" id="SSF51735">
    <property type="entry name" value="NAD(P)-binding Rossmann-fold domains"/>
    <property type="match status" value="1"/>
</dbReference>
<dbReference type="Proteomes" id="UP000050425">
    <property type="component" value="Unassembled WGS sequence"/>
</dbReference>
<feature type="region of interest" description="Disordered" evidence="6">
    <location>
        <begin position="1"/>
        <end position="21"/>
    </location>
</feature>
<dbReference type="PROSITE" id="PS00065">
    <property type="entry name" value="D_2_HYDROXYACID_DH_1"/>
    <property type="match status" value="1"/>
</dbReference>
<dbReference type="Pfam" id="PF08240">
    <property type="entry name" value="ADH_N"/>
    <property type="match status" value="1"/>
</dbReference>
<dbReference type="InterPro" id="IPR029752">
    <property type="entry name" value="D-isomer_DH_CS1"/>
</dbReference>
<dbReference type="PANTHER" id="PTHR42683">
    <property type="entry name" value="ALDEHYDE REDUCTASE"/>
    <property type="match status" value="1"/>
</dbReference>
<dbReference type="InterPro" id="IPR020843">
    <property type="entry name" value="ER"/>
</dbReference>
<evidence type="ECO:0000256" key="6">
    <source>
        <dbReference type="SAM" id="MobiDB-lite"/>
    </source>
</evidence>
<dbReference type="SUPFAM" id="SSF50129">
    <property type="entry name" value="GroES-like"/>
    <property type="match status" value="1"/>
</dbReference>
<dbReference type="Pfam" id="PF00107">
    <property type="entry name" value="ADH_zinc_N"/>
    <property type="match status" value="1"/>
</dbReference>
<evidence type="ECO:0000259" key="7">
    <source>
        <dbReference type="SMART" id="SM00829"/>
    </source>
</evidence>
<comment type="similarity">
    <text evidence="5">Belongs to the zinc-containing alcohol dehydrogenase family.</text>
</comment>
<gene>
    <name evidence="8" type="ORF">ALO88_05212</name>
</gene>
<feature type="domain" description="Enoyl reductase (ER)" evidence="7">
    <location>
        <begin position="56"/>
        <end position="387"/>
    </location>
</feature>
<dbReference type="InterPro" id="IPR013154">
    <property type="entry name" value="ADH-like_N"/>
</dbReference>
<dbReference type="SMART" id="SM00829">
    <property type="entry name" value="PKS_ER"/>
    <property type="match status" value="1"/>
</dbReference>
<protein>
    <submittedName>
        <fullName evidence="8">Oxidoreductase, zinc-binding protein</fullName>
    </submittedName>
</protein>
<reference evidence="8 9" key="1">
    <citation type="submission" date="2015-09" db="EMBL/GenBank/DDBJ databases">
        <title>Genome announcement of multiple Pseudomonas syringae strains.</title>
        <authorList>
            <person name="Thakur S."/>
            <person name="Wang P.W."/>
            <person name="Gong Y."/>
            <person name="Weir B.S."/>
            <person name="Guttman D.S."/>
        </authorList>
    </citation>
    <scope>NUCLEOTIDE SEQUENCE [LARGE SCALE GENOMIC DNA]</scope>
    <source>
        <strain evidence="8 9">ICMP4303</strain>
    </source>
</reference>
<dbReference type="Gene3D" id="3.40.50.720">
    <property type="entry name" value="NAD(P)-binding Rossmann-like Domain"/>
    <property type="match status" value="1"/>
</dbReference>
<dbReference type="InterPro" id="IPR047109">
    <property type="entry name" value="CAD-like"/>
</dbReference>
<dbReference type="AlphaFoldDB" id="A0A0P9JRT4"/>
<dbReference type="InterPro" id="IPR011032">
    <property type="entry name" value="GroES-like_sf"/>
</dbReference>
<evidence type="ECO:0000256" key="4">
    <source>
        <dbReference type="ARBA" id="ARBA00023002"/>
    </source>
</evidence>
<dbReference type="PROSITE" id="PS00059">
    <property type="entry name" value="ADH_ZINC"/>
    <property type="match status" value="1"/>
</dbReference>
<dbReference type="InterPro" id="IPR036291">
    <property type="entry name" value="NAD(P)-bd_dom_sf"/>
</dbReference>
<dbReference type="InterPro" id="IPR013149">
    <property type="entry name" value="ADH-like_C"/>
</dbReference>
<comment type="caution">
    <text evidence="8">The sequence shown here is derived from an EMBL/GenBank/DDBJ whole genome shotgun (WGS) entry which is preliminary data.</text>
</comment>
<dbReference type="InterPro" id="IPR002328">
    <property type="entry name" value="ADH_Zn_CS"/>
</dbReference>
<evidence type="ECO:0000313" key="8">
    <source>
        <dbReference type="EMBL" id="KPW50191.1"/>
    </source>
</evidence>
<sequence>MFNRTIGPYYRSDSSMSRGSKGKSAKLYYADLRCKTHLSIKQVTLMVKAYSYAAQSAQDVLQPYQFERRTPGDDDVQIDILYCGVCHSDLHTARNEWHNTLYPSVPGHEIVGRVTAVGASVKQFKVGDLAGVGCMVDSCQQCASCTEGDEQYCESGFTGTYNGPVFGGENTLGGYSDKIVVKEKFVLRISHDDNLAAVAPLLCAGITTYSPLRHWKVGPGTKVGIVGLGGLGHMGVKIAHAMGAHVVLFTTSPDKREDGLRLGADEVIVSRDPAQMATQVNSLDFILNTVAAPHDLDAFLSLLKRDGTMTLVGAPAEPHPSPAVFNLIFKRRSLAGSLIGGIQETQEMLDFCAEHGIVSDIEVIDMQYINEAYERMLKGDVKYRFVIDMASLKQEVSADSNAA</sequence>
<name>A0A0P9JRT4_9PSED</name>
<dbReference type="GO" id="GO:0008106">
    <property type="term" value="F:alcohol dehydrogenase (NADP+) activity"/>
    <property type="evidence" value="ECO:0007669"/>
    <property type="project" value="UniProtKB-ARBA"/>
</dbReference>
<keyword evidence="3 5" id="KW-0862">Zinc</keyword>
<dbReference type="GO" id="GO:0008270">
    <property type="term" value="F:zinc ion binding"/>
    <property type="evidence" value="ECO:0007669"/>
    <property type="project" value="InterPro"/>
</dbReference>
<keyword evidence="4" id="KW-0560">Oxidoreductase</keyword>
<evidence type="ECO:0000256" key="1">
    <source>
        <dbReference type="ARBA" id="ARBA00001947"/>
    </source>
</evidence>
<dbReference type="CDD" id="cd05283">
    <property type="entry name" value="CAD1"/>
    <property type="match status" value="1"/>
</dbReference>
<organism evidence="8 9">
    <name type="scientific">Pseudomonas syringae pv. antirrhini</name>
    <dbReference type="NCBI Taxonomy" id="251702"/>
    <lineage>
        <taxon>Bacteria</taxon>
        <taxon>Pseudomonadati</taxon>
        <taxon>Pseudomonadota</taxon>
        <taxon>Gammaproteobacteria</taxon>
        <taxon>Pseudomonadales</taxon>
        <taxon>Pseudomonadaceae</taxon>
        <taxon>Pseudomonas</taxon>
    </lineage>
</organism>
<dbReference type="FunFam" id="3.40.50.720:FF:000022">
    <property type="entry name" value="Cinnamyl alcohol dehydrogenase"/>
    <property type="match status" value="1"/>
</dbReference>
<accession>A0A0P9JRT4</accession>
<keyword evidence="2 5" id="KW-0479">Metal-binding</keyword>
<dbReference type="PATRIC" id="fig|251702.3.peg.3946"/>
<proteinExistence type="inferred from homology"/>
<dbReference type="EMBL" id="LJPT01000053">
    <property type="protein sequence ID" value="KPW50191.1"/>
    <property type="molecule type" value="Genomic_DNA"/>
</dbReference>
<evidence type="ECO:0000313" key="9">
    <source>
        <dbReference type="Proteomes" id="UP000050425"/>
    </source>
</evidence>
<comment type="cofactor">
    <cofactor evidence="1 5">
        <name>Zn(2+)</name>
        <dbReference type="ChEBI" id="CHEBI:29105"/>
    </cofactor>
</comment>